<proteinExistence type="predicted"/>
<dbReference type="Proteomes" id="UP000266272">
    <property type="component" value="Unassembled WGS sequence"/>
</dbReference>
<name>A0A395NVJ7_TRIAR</name>
<feature type="transmembrane region" description="Helical" evidence="1">
    <location>
        <begin position="136"/>
        <end position="161"/>
    </location>
</feature>
<sequence length="273" mass="29773">MTTDALSAAKLAIYLVLVQPALYCLWKHGKTGFLGWLFVQLFCVLRIATGGIGLHGNQKGEAAVILNSIGLSPLLLAISGVLHEARRAVNPRLNRRLDIILEIKYHGIVNLGMILIIVALVKLLDGGDASKIKTLLSAGSAVSCIAWVLAVLWTVWSYAMVRRFSSYSDMQTVDNGKTLLKGISVALPFAGIRVVYGVVFLQLQISHPDSSFLTSKAVQVCLSFIPELVCVSSLLLVGVITRSLRPDLKKREQEAIRLVSHQEAGIQQPTEYK</sequence>
<feature type="transmembrane region" description="Helical" evidence="1">
    <location>
        <begin position="62"/>
        <end position="82"/>
    </location>
</feature>
<dbReference type="AlphaFoldDB" id="A0A395NVJ7"/>
<dbReference type="OrthoDB" id="2560628at2759"/>
<keyword evidence="1" id="KW-0812">Transmembrane</keyword>
<keyword evidence="1" id="KW-0472">Membrane</keyword>
<evidence type="ECO:0000313" key="4">
    <source>
        <dbReference type="Proteomes" id="UP000266272"/>
    </source>
</evidence>
<dbReference type="EMBL" id="PXOA01000127">
    <property type="protein sequence ID" value="RFU80054.1"/>
    <property type="molecule type" value="Genomic_DNA"/>
</dbReference>
<evidence type="ECO:0000313" key="3">
    <source>
        <dbReference type="EMBL" id="RFU80054.1"/>
    </source>
</evidence>
<feature type="transmembrane region" description="Helical" evidence="1">
    <location>
        <begin position="103"/>
        <end position="124"/>
    </location>
</feature>
<dbReference type="PANTHER" id="PTHR42109">
    <property type="entry name" value="UNPLACED GENOMIC SCAFFOLD UM_SCAF_CONTIG_1.265, WHOLE GENOME SHOTGUN SEQUENCE"/>
    <property type="match status" value="1"/>
</dbReference>
<keyword evidence="4" id="KW-1185">Reference proteome</keyword>
<feature type="transmembrane region" description="Helical" evidence="1">
    <location>
        <begin position="33"/>
        <end position="56"/>
    </location>
</feature>
<dbReference type="PANTHER" id="PTHR42109:SF3">
    <property type="entry name" value="INTEGRAL MEMBRANE PROTEIN (AFU_ORTHOLOGUE AFUA_5G00100)"/>
    <property type="match status" value="1"/>
</dbReference>
<evidence type="ECO:0000259" key="2">
    <source>
        <dbReference type="Pfam" id="PF24800"/>
    </source>
</evidence>
<organism evidence="3 4">
    <name type="scientific">Trichoderma arundinaceum</name>
    <dbReference type="NCBI Taxonomy" id="490622"/>
    <lineage>
        <taxon>Eukaryota</taxon>
        <taxon>Fungi</taxon>
        <taxon>Dikarya</taxon>
        <taxon>Ascomycota</taxon>
        <taxon>Pezizomycotina</taxon>
        <taxon>Sordariomycetes</taxon>
        <taxon>Hypocreomycetidae</taxon>
        <taxon>Hypocreales</taxon>
        <taxon>Hypocreaceae</taxon>
        <taxon>Trichoderma</taxon>
    </lineage>
</organism>
<gene>
    <name evidence="3" type="ORF">TARUN_2172</name>
</gene>
<dbReference type="Pfam" id="PF24800">
    <property type="entry name" value="DUF7702"/>
    <property type="match status" value="1"/>
</dbReference>
<keyword evidence="1" id="KW-1133">Transmembrane helix</keyword>
<reference evidence="3 4" key="1">
    <citation type="journal article" date="2018" name="PLoS Pathog.">
        <title>Evolution of structural diversity of trichothecenes, a family of toxins produced by plant pathogenic and entomopathogenic fungi.</title>
        <authorList>
            <person name="Proctor R.H."/>
            <person name="McCormick S.P."/>
            <person name="Kim H.S."/>
            <person name="Cardoza R.E."/>
            <person name="Stanley A.M."/>
            <person name="Lindo L."/>
            <person name="Kelly A."/>
            <person name="Brown D.W."/>
            <person name="Lee T."/>
            <person name="Vaughan M.M."/>
            <person name="Alexander N.J."/>
            <person name="Busman M."/>
            <person name="Gutierrez S."/>
        </authorList>
    </citation>
    <scope>NUCLEOTIDE SEQUENCE [LARGE SCALE GENOMIC DNA]</scope>
    <source>
        <strain evidence="3 4">IBT 40837</strain>
    </source>
</reference>
<accession>A0A395NVJ7</accession>
<evidence type="ECO:0000256" key="1">
    <source>
        <dbReference type="SAM" id="Phobius"/>
    </source>
</evidence>
<feature type="domain" description="DUF7702" evidence="2">
    <location>
        <begin position="3"/>
        <end position="242"/>
    </location>
</feature>
<feature type="transmembrane region" description="Helical" evidence="1">
    <location>
        <begin position="217"/>
        <end position="241"/>
    </location>
</feature>
<comment type="caution">
    <text evidence="3">The sequence shown here is derived from an EMBL/GenBank/DDBJ whole genome shotgun (WGS) entry which is preliminary data.</text>
</comment>
<dbReference type="InterPro" id="IPR056119">
    <property type="entry name" value="DUF7702"/>
</dbReference>
<feature type="transmembrane region" description="Helical" evidence="1">
    <location>
        <begin position="182"/>
        <end position="205"/>
    </location>
</feature>
<protein>
    <recommendedName>
        <fullName evidence="2">DUF7702 domain-containing protein</fullName>
    </recommendedName>
</protein>
<feature type="transmembrane region" description="Helical" evidence="1">
    <location>
        <begin position="6"/>
        <end position="26"/>
    </location>
</feature>